<dbReference type="PROSITE" id="PS51409">
    <property type="entry name" value="ARGINASE_2"/>
    <property type="match status" value="1"/>
</dbReference>
<reference evidence="6 7" key="1">
    <citation type="submission" date="2014-06" db="EMBL/GenBank/DDBJ databases">
        <title>Draft genome sequence of Idiomarina sp. MCCC 1A10513.</title>
        <authorList>
            <person name="Du J."/>
            <person name="Lai Q."/>
            <person name="Shao Z."/>
        </authorList>
    </citation>
    <scope>NUCLEOTIDE SEQUENCE [LARGE SCALE GENOMIC DNA]</scope>
    <source>
        <strain evidence="6 7">MCCC 1A10513</strain>
    </source>
</reference>
<evidence type="ECO:0000256" key="3">
    <source>
        <dbReference type="ARBA" id="ARBA00022808"/>
    </source>
</evidence>
<dbReference type="PANTHER" id="PTHR11358">
    <property type="entry name" value="ARGINASE/AGMATINASE"/>
    <property type="match status" value="1"/>
</dbReference>
<comment type="similarity">
    <text evidence="5">Belongs to the arginase family.</text>
</comment>
<keyword evidence="4" id="KW-0464">Manganese</keyword>
<dbReference type="PANTHER" id="PTHR11358:SF35">
    <property type="entry name" value="FORMIMIDOYLGLUTAMASE"/>
    <property type="match status" value="1"/>
</dbReference>
<dbReference type="eggNOG" id="COG0010">
    <property type="taxonomic scope" value="Bacteria"/>
</dbReference>
<dbReference type="EMBL" id="JPIN01000002">
    <property type="protein sequence ID" value="KFZ29405.1"/>
    <property type="molecule type" value="Genomic_DNA"/>
</dbReference>
<dbReference type="InterPro" id="IPR023696">
    <property type="entry name" value="Ureohydrolase_dom_sf"/>
</dbReference>
<protein>
    <submittedName>
        <fullName evidence="6">Arginase</fullName>
    </submittedName>
</protein>
<evidence type="ECO:0000256" key="5">
    <source>
        <dbReference type="PROSITE-ProRule" id="PRU00742"/>
    </source>
</evidence>
<name>A0A094IP12_9GAMM</name>
<organism evidence="6 7">
    <name type="scientific">Pseudidiomarina atlantica</name>
    <dbReference type="NCBI Taxonomy" id="1517416"/>
    <lineage>
        <taxon>Bacteria</taxon>
        <taxon>Pseudomonadati</taxon>
        <taxon>Pseudomonadota</taxon>
        <taxon>Gammaproteobacteria</taxon>
        <taxon>Alteromonadales</taxon>
        <taxon>Idiomarinaceae</taxon>
        <taxon>Pseudidiomarina</taxon>
    </lineage>
</organism>
<evidence type="ECO:0000313" key="6">
    <source>
        <dbReference type="EMBL" id="KFZ29405.1"/>
    </source>
</evidence>
<keyword evidence="1" id="KW-0479">Metal-binding</keyword>
<dbReference type="SUPFAM" id="SSF52768">
    <property type="entry name" value="Arginase/deacetylase"/>
    <property type="match status" value="1"/>
</dbReference>
<accession>A0A094IP12</accession>
<sequence length="348" mass="37091">MYLTACDPAAWCTPRAGEVRLGQTLAALPAVSSLQTYETELADAWQQGARIALLGVPESIGPRANLGRGGAETAWSAALRGLCNLQASAAIASHELLLVGQVECSDLQQQAAALRTNDASQLNQLRELCAQLDQRVMQVLAPLFNNGWQVILIGGGHNNAYPLLRSLSEAVEQPVAAMNLDPHADFRAREGRHSGNGFSYAHTEGYLANYHVVGLHPGKNNAESLKQLAAAGFTYHSVHEFYLHDSQQILTACAAQAQAWQRPLGIEVDVDALQGVPASAINFNGLTIAQGYAYVATLATLANVRYLHLAEAAPSLHPAGREAGDMACAQLLSELVLAYLAGAQRRTP</sequence>
<comment type="caution">
    <text evidence="6">The sequence shown here is derived from an EMBL/GenBank/DDBJ whole genome shotgun (WGS) entry which is preliminary data.</text>
</comment>
<proteinExistence type="inferred from homology"/>
<evidence type="ECO:0000256" key="4">
    <source>
        <dbReference type="ARBA" id="ARBA00023211"/>
    </source>
</evidence>
<dbReference type="Pfam" id="PF00491">
    <property type="entry name" value="Arginase"/>
    <property type="match status" value="1"/>
</dbReference>
<dbReference type="STRING" id="1517416.IDAT_03350"/>
<dbReference type="GO" id="GO:0008783">
    <property type="term" value="F:agmatinase activity"/>
    <property type="evidence" value="ECO:0007669"/>
    <property type="project" value="TreeGrafter"/>
</dbReference>
<dbReference type="GO" id="GO:0033389">
    <property type="term" value="P:putrescine biosynthetic process from arginine, via agmatine"/>
    <property type="evidence" value="ECO:0007669"/>
    <property type="project" value="TreeGrafter"/>
</dbReference>
<dbReference type="RefSeq" id="WP_034730467.1">
    <property type="nucleotide sequence ID" value="NZ_JPIN01000002.1"/>
</dbReference>
<evidence type="ECO:0000256" key="2">
    <source>
        <dbReference type="ARBA" id="ARBA00022801"/>
    </source>
</evidence>
<dbReference type="OrthoDB" id="9788689at2"/>
<dbReference type="GO" id="GO:0046872">
    <property type="term" value="F:metal ion binding"/>
    <property type="evidence" value="ECO:0007669"/>
    <property type="project" value="UniProtKB-KW"/>
</dbReference>
<evidence type="ECO:0000256" key="1">
    <source>
        <dbReference type="ARBA" id="ARBA00022723"/>
    </source>
</evidence>
<keyword evidence="2" id="KW-0378">Hydrolase</keyword>
<dbReference type="GO" id="GO:0006547">
    <property type="term" value="P:L-histidine metabolic process"/>
    <property type="evidence" value="ECO:0007669"/>
    <property type="project" value="UniProtKB-KW"/>
</dbReference>
<dbReference type="Proteomes" id="UP000053718">
    <property type="component" value="Unassembled WGS sequence"/>
</dbReference>
<dbReference type="AlphaFoldDB" id="A0A094IP12"/>
<keyword evidence="3" id="KW-0369">Histidine metabolism</keyword>
<dbReference type="CDD" id="cd09988">
    <property type="entry name" value="Formimidoylglutamase"/>
    <property type="match status" value="1"/>
</dbReference>
<dbReference type="InterPro" id="IPR006035">
    <property type="entry name" value="Ureohydrolase"/>
</dbReference>
<evidence type="ECO:0000313" key="7">
    <source>
        <dbReference type="Proteomes" id="UP000053718"/>
    </source>
</evidence>
<keyword evidence="7" id="KW-1185">Reference proteome</keyword>
<dbReference type="Gene3D" id="3.40.800.10">
    <property type="entry name" value="Ureohydrolase domain"/>
    <property type="match status" value="1"/>
</dbReference>
<gene>
    <name evidence="6" type="ORF">IDAT_03350</name>
</gene>